<dbReference type="Gene3D" id="3.30.450.40">
    <property type="match status" value="2"/>
</dbReference>
<dbReference type="SUPFAM" id="SSF55781">
    <property type="entry name" value="GAF domain-like"/>
    <property type="match status" value="2"/>
</dbReference>
<evidence type="ECO:0000256" key="1">
    <source>
        <dbReference type="SAM" id="MobiDB-lite"/>
    </source>
</evidence>
<evidence type="ECO:0000259" key="2">
    <source>
        <dbReference type="SMART" id="SM00065"/>
    </source>
</evidence>
<dbReference type="AlphaFoldDB" id="A0A8D9B704"/>
<feature type="domain" description="GAF" evidence="2">
    <location>
        <begin position="296"/>
        <end position="448"/>
    </location>
</feature>
<feature type="region of interest" description="Disordered" evidence="1">
    <location>
        <begin position="41"/>
        <end position="60"/>
    </location>
</feature>
<dbReference type="InterPro" id="IPR029016">
    <property type="entry name" value="GAF-like_dom_sf"/>
</dbReference>
<name>A0A8D9B704_9HEMI</name>
<reference evidence="3" key="1">
    <citation type="submission" date="2021-05" db="EMBL/GenBank/DDBJ databases">
        <authorList>
            <person name="Alioto T."/>
            <person name="Alioto T."/>
            <person name="Gomez Garrido J."/>
        </authorList>
    </citation>
    <scope>NUCLEOTIDE SEQUENCE</scope>
</reference>
<dbReference type="InterPro" id="IPR003018">
    <property type="entry name" value="GAF"/>
</dbReference>
<feature type="domain" description="GAF" evidence="2">
    <location>
        <begin position="126"/>
        <end position="275"/>
    </location>
</feature>
<feature type="compositionally biased region" description="Polar residues" evidence="1">
    <location>
        <begin position="41"/>
        <end position="55"/>
    </location>
</feature>
<accession>A0A8D9B704</accession>
<dbReference type="EMBL" id="HBUF01606427">
    <property type="protein sequence ID" value="CAG6777670.1"/>
    <property type="molecule type" value="Transcribed_RNA"/>
</dbReference>
<protein>
    <submittedName>
        <fullName evidence="3">cAMP and cAMP-inhibited cGMP 3',5'-cyclic phosphodiesterase 10A</fullName>
    </submittedName>
</protein>
<proteinExistence type="predicted"/>
<organism evidence="3">
    <name type="scientific">Cacopsylla melanoneura</name>
    <dbReference type="NCBI Taxonomy" id="428564"/>
    <lineage>
        <taxon>Eukaryota</taxon>
        <taxon>Metazoa</taxon>
        <taxon>Ecdysozoa</taxon>
        <taxon>Arthropoda</taxon>
        <taxon>Hexapoda</taxon>
        <taxon>Insecta</taxon>
        <taxon>Pterygota</taxon>
        <taxon>Neoptera</taxon>
        <taxon>Paraneoptera</taxon>
        <taxon>Hemiptera</taxon>
        <taxon>Sternorrhyncha</taxon>
        <taxon>Psylloidea</taxon>
        <taxon>Psyllidae</taxon>
        <taxon>Psyllinae</taxon>
        <taxon>Cacopsylla</taxon>
    </lineage>
</organism>
<sequence>MEDVDKYLFKVPDYPAPITLKQEYIDSFMSFLRHQSIQSNIEENQDGSKQSSQNFTQKSSTASLQASSSEILSNTGSLVTRVFEDDNKDDLIIARPKGLLRSVELDIDDPVQIFQEGTRFASDVSQLLPLMHTTLDILREQTQSFAAILYFATQAKNEIFQTQRKVVSRHYITNWKVTKNSTIAAYVAATKTAVITQDVWVDYRFPLGIGHKDLELKAVLCSPILSPDQELLGVIEFTKKIDKGSYSTNEFDLILMVSAWFGNIIYQREERVLKANQISTITALIELSTKLTEMTDPDKVIYDVLNICVDKLKAKAVIYYKFLSNEEFLADVFVYNKPLPRKQRRKINLMKVKGSAALYVARTHEKLNIRDMGADKRFVETDELMPGITITSALCQEVLRKHEPIGILQANNKAYNGVFVHQEEKLFSIVCTFLAYLIELIEMKQMRRHNRLMNQLVRTTLKHHLTPCKHCQQPVIAVLQMKENILTRNVKSWDWEWDGEYTDIPRMLCLILRNIITRFSAMKQGLDVLILALNKIYHTMDESLCMSILYRFQMMFCVLVRNQEKFKYTENVVLVVCLLLNPLAIHLNKSNNQFNEKPVLRDQDYHQIKSLFSCLGVLQLFPLASLEEFNKELKNMMPVFTKIQNFFTKSFLKRQCSKNKENLETEFRKMLQPKLGNKSDETQKSLNQELRDMLETQLGTSSNSDLTQGKQNMIECSRYHVFLRHFHYLTNHIEALEPFYLILDRYIPSHENWEARFQFVSEFIDLVVRPQFESLVKVFPNCAEILQLLSNLKINHERALAGEPLLEWKLED</sequence>
<dbReference type="Pfam" id="PF01590">
    <property type="entry name" value="GAF"/>
    <property type="match status" value="1"/>
</dbReference>
<evidence type="ECO:0000313" key="3">
    <source>
        <dbReference type="EMBL" id="CAG6777670.1"/>
    </source>
</evidence>
<dbReference type="SMART" id="SM00065">
    <property type="entry name" value="GAF"/>
    <property type="match status" value="2"/>
</dbReference>